<comment type="caution">
    <text evidence="2">The sequence shown here is derived from an EMBL/GenBank/DDBJ whole genome shotgun (WGS) entry which is preliminary data.</text>
</comment>
<keyword evidence="3" id="KW-1185">Reference proteome</keyword>
<dbReference type="Gene3D" id="2.30.110.10">
    <property type="entry name" value="Electron Transport, Fmn-binding Protein, Chain A"/>
    <property type="match status" value="1"/>
</dbReference>
<evidence type="ECO:0000313" key="3">
    <source>
        <dbReference type="Proteomes" id="UP000301751"/>
    </source>
</evidence>
<dbReference type="EMBL" id="BJCL01000001">
    <property type="protein sequence ID" value="GCL61310.1"/>
    <property type="molecule type" value="Genomic_DNA"/>
</dbReference>
<proteinExistence type="predicted"/>
<evidence type="ECO:0000259" key="1">
    <source>
        <dbReference type="Pfam" id="PF01243"/>
    </source>
</evidence>
<protein>
    <recommendedName>
        <fullName evidence="1">Pyridoxamine 5'-phosphate oxidase N-terminal domain-containing protein</fullName>
    </recommendedName>
</protein>
<dbReference type="PANTHER" id="PTHR42815:SF2">
    <property type="entry name" value="FAD-BINDING, PUTATIVE (AFU_ORTHOLOGUE AFUA_6G07600)-RELATED"/>
    <property type="match status" value="1"/>
</dbReference>
<dbReference type="Pfam" id="PF01243">
    <property type="entry name" value="PNPOx_N"/>
    <property type="match status" value="1"/>
</dbReference>
<feature type="domain" description="Pyridoxamine 5'-phosphate oxidase N-terminal" evidence="1">
    <location>
        <begin position="37"/>
        <end position="129"/>
    </location>
</feature>
<dbReference type="OrthoDB" id="9796486at2"/>
<dbReference type="PANTHER" id="PTHR42815">
    <property type="entry name" value="FAD-BINDING, PUTATIVE (AFU_ORTHOLOGUE AFUA_6G07600)-RELATED"/>
    <property type="match status" value="1"/>
</dbReference>
<gene>
    <name evidence="2" type="ORF">AQPW35_03910</name>
</gene>
<dbReference type="AlphaFoldDB" id="A0A480AKQ7"/>
<dbReference type="Proteomes" id="UP000301751">
    <property type="component" value="Unassembled WGS sequence"/>
</dbReference>
<dbReference type="SUPFAM" id="SSF50475">
    <property type="entry name" value="FMN-binding split barrel"/>
    <property type="match status" value="1"/>
</dbReference>
<evidence type="ECO:0000313" key="2">
    <source>
        <dbReference type="EMBL" id="GCL61310.1"/>
    </source>
</evidence>
<accession>A0A480AKQ7</accession>
<dbReference type="RefSeq" id="WP_137731072.1">
    <property type="nucleotide sequence ID" value="NZ_BJCL01000001.1"/>
</dbReference>
<dbReference type="InterPro" id="IPR011576">
    <property type="entry name" value="Pyridox_Oxase_N"/>
</dbReference>
<sequence>MSGFAYTDEALALQRRFDTEALAAAELQVIVHDSLSPQDRTFIAQAEMFWLASVDPQGSPTVSFKGGAPGFVRMPDDQTLLFPCFDGNGMFFSMGNIAATSHVGLLFMDFVTPSRLRVQGDAVLTDDPDTVGLWPGAQFAVRVAITALITNCPRYIPRMQRVAPSRYVPHPTTGHQPIPGWKRIDAIQGVLPQRDQGKADQAGGLISMDQWGAMVGQGDPLA</sequence>
<reference evidence="3" key="1">
    <citation type="submission" date="2019-03" db="EMBL/GenBank/DDBJ databases">
        <title>Aquabacterium pictum sp.nov., the first bacteriochlorophyll a-containing freshwater bacterium in the genus Aquabacterium of the class Betaproteobacteria.</title>
        <authorList>
            <person name="Hirose S."/>
            <person name="Tank M."/>
            <person name="Hara E."/>
            <person name="Tamaki H."/>
            <person name="Takaichi S."/>
            <person name="Haruta S."/>
            <person name="Hanada S."/>
        </authorList>
    </citation>
    <scope>NUCLEOTIDE SEQUENCE [LARGE SCALE GENOMIC DNA]</scope>
    <source>
        <strain evidence="3">W35</strain>
    </source>
</reference>
<dbReference type="InterPro" id="IPR012349">
    <property type="entry name" value="Split_barrel_FMN-bd"/>
</dbReference>
<organism evidence="2 3">
    <name type="scientific">Pseudaquabacterium pictum</name>
    <dbReference type="NCBI Taxonomy" id="2315236"/>
    <lineage>
        <taxon>Bacteria</taxon>
        <taxon>Pseudomonadati</taxon>
        <taxon>Pseudomonadota</taxon>
        <taxon>Betaproteobacteria</taxon>
        <taxon>Burkholderiales</taxon>
        <taxon>Sphaerotilaceae</taxon>
        <taxon>Pseudaquabacterium</taxon>
    </lineage>
</organism>
<name>A0A480AKQ7_9BURK</name>